<accession>A0ABT8GS98</accession>
<feature type="transmembrane region" description="Helical" evidence="2">
    <location>
        <begin position="6"/>
        <end position="24"/>
    </location>
</feature>
<dbReference type="Proteomes" id="UP001172743">
    <property type="component" value="Unassembled WGS sequence"/>
</dbReference>
<organism evidence="3 4">
    <name type="scientific">Ureibacillus aquaedulcis</name>
    <dbReference type="NCBI Taxonomy" id="3058421"/>
    <lineage>
        <taxon>Bacteria</taxon>
        <taxon>Bacillati</taxon>
        <taxon>Bacillota</taxon>
        <taxon>Bacilli</taxon>
        <taxon>Bacillales</taxon>
        <taxon>Caryophanaceae</taxon>
        <taxon>Ureibacillus</taxon>
    </lineage>
</organism>
<evidence type="ECO:0000256" key="1">
    <source>
        <dbReference type="SAM" id="MobiDB-lite"/>
    </source>
</evidence>
<evidence type="ECO:0000313" key="3">
    <source>
        <dbReference type="EMBL" id="MDN4494268.1"/>
    </source>
</evidence>
<proteinExistence type="predicted"/>
<evidence type="ECO:0000313" key="4">
    <source>
        <dbReference type="Proteomes" id="UP001172743"/>
    </source>
</evidence>
<keyword evidence="2" id="KW-0472">Membrane</keyword>
<reference evidence="3" key="1">
    <citation type="submission" date="2023-07" db="EMBL/GenBank/DDBJ databases">
        <title>Ureibacillus sp. isolated from freshwater well.</title>
        <authorList>
            <person name="Kirdat K."/>
            <person name="Bhatt A."/>
            <person name="Teware R."/>
            <person name="Bhavsar Y."/>
            <person name="Yadav A."/>
        </authorList>
    </citation>
    <scope>NUCLEOTIDE SEQUENCE</scope>
    <source>
        <strain evidence="3">BA0131</strain>
    </source>
</reference>
<dbReference type="RefSeq" id="WP_301138567.1">
    <property type="nucleotide sequence ID" value="NZ_JAUHTQ010000008.1"/>
</dbReference>
<feature type="transmembrane region" description="Helical" evidence="2">
    <location>
        <begin position="36"/>
        <end position="60"/>
    </location>
</feature>
<feature type="region of interest" description="Disordered" evidence="1">
    <location>
        <begin position="83"/>
        <end position="102"/>
    </location>
</feature>
<dbReference type="EMBL" id="JAUHTQ010000008">
    <property type="protein sequence ID" value="MDN4494268.1"/>
    <property type="molecule type" value="Genomic_DNA"/>
</dbReference>
<name>A0ABT8GS98_9BACL</name>
<comment type="caution">
    <text evidence="3">The sequence shown here is derived from an EMBL/GenBank/DDBJ whole genome shotgun (WGS) entry which is preliminary data.</text>
</comment>
<gene>
    <name evidence="3" type="ORF">QYB95_12010</name>
</gene>
<keyword evidence="2" id="KW-1133">Transmembrane helix</keyword>
<sequence length="124" mass="14012">MFGSIFYNFWGAIIGFTIYFFSILSDSTIPLNSLVGSFIAAVVSFLIMYAIRLLLGYVLYTPNDELFDSFNIENEQLRQQFVNRGSSASDSGDSKSTVEFKDQNSEDIAKVVQTMMLQDELTKK</sequence>
<keyword evidence="2" id="KW-0812">Transmembrane</keyword>
<protein>
    <submittedName>
        <fullName evidence="3">Uncharacterized protein</fullName>
    </submittedName>
</protein>
<feature type="compositionally biased region" description="Basic and acidic residues" evidence="1">
    <location>
        <begin position="92"/>
        <end position="102"/>
    </location>
</feature>
<keyword evidence="4" id="KW-1185">Reference proteome</keyword>
<evidence type="ECO:0000256" key="2">
    <source>
        <dbReference type="SAM" id="Phobius"/>
    </source>
</evidence>